<dbReference type="OrthoDB" id="1796359at2"/>
<feature type="transmembrane region" description="Helical" evidence="1">
    <location>
        <begin position="78"/>
        <end position="100"/>
    </location>
</feature>
<feature type="transmembrane region" description="Helical" evidence="1">
    <location>
        <begin position="112"/>
        <end position="132"/>
    </location>
</feature>
<sequence length="221" mass="25370">MLDFNLGPFLIQGSYIILSISLILSVLMTYSLLTHYKINHKKMILNEWVQSVLMIIIIWKFSYILTHPIEGIQDPLRLIYFDGGAVGWIVGVVVAFILYKKALTKQSIPSECIQNTFIFSGLVLYGAYQVLYTWIYSLYWVEIGGGLYFVTLAIFFFFSNRLKSYKSSIRIGQWVVAGWIGHDIINGSIHMNDWTLWGAFLIGLFLLILDFRLDKGSENNA</sequence>
<dbReference type="Proteomes" id="UP000030403">
    <property type="component" value="Unassembled WGS sequence"/>
</dbReference>
<feature type="transmembrane region" description="Helical" evidence="1">
    <location>
        <begin position="138"/>
        <end position="159"/>
    </location>
</feature>
<dbReference type="RefSeq" id="WP_027447729.1">
    <property type="nucleotide sequence ID" value="NZ_AULJ01000088.1"/>
</dbReference>
<keyword evidence="1" id="KW-0812">Transmembrane</keyword>
<name>A0A0A5FWV1_9BACI</name>
<accession>A0A0A5FWV1</accession>
<dbReference type="STRING" id="1385511.GCA_000425225_04280"/>
<protein>
    <recommendedName>
        <fullName evidence="4">Prolipoprotein diacylglyceryl transferase</fullName>
    </recommendedName>
</protein>
<gene>
    <name evidence="2" type="ORF">N783_05870</name>
</gene>
<dbReference type="AlphaFoldDB" id="A0A0A5FWV1"/>
<feature type="transmembrane region" description="Helical" evidence="1">
    <location>
        <begin position="12"/>
        <end position="33"/>
    </location>
</feature>
<feature type="transmembrane region" description="Helical" evidence="1">
    <location>
        <begin position="195"/>
        <end position="213"/>
    </location>
</feature>
<feature type="transmembrane region" description="Helical" evidence="1">
    <location>
        <begin position="45"/>
        <end position="66"/>
    </location>
</feature>
<organism evidence="2 3">
    <name type="scientific">Pontibacillus marinus BH030004 = DSM 16465</name>
    <dbReference type="NCBI Taxonomy" id="1385511"/>
    <lineage>
        <taxon>Bacteria</taxon>
        <taxon>Bacillati</taxon>
        <taxon>Bacillota</taxon>
        <taxon>Bacilli</taxon>
        <taxon>Bacillales</taxon>
        <taxon>Bacillaceae</taxon>
        <taxon>Pontibacillus</taxon>
    </lineage>
</organism>
<reference evidence="2 3" key="1">
    <citation type="submission" date="2013-08" db="EMBL/GenBank/DDBJ databases">
        <authorList>
            <person name="Huang J."/>
            <person name="Wang G."/>
        </authorList>
    </citation>
    <scope>NUCLEOTIDE SEQUENCE [LARGE SCALE GENOMIC DNA]</scope>
    <source>
        <strain evidence="2 3">BH030004</strain>
    </source>
</reference>
<evidence type="ECO:0008006" key="4">
    <source>
        <dbReference type="Google" id="ProtNLM"/>
    </source>
</evidence>
<comment type="caution">
    <text evidence="2">The sequence shown here is derived from an EMBL/GenBank/DDBJ whole genome shotgun (WGS) entry which is preliminary data.</text>
</comment>
<dbReference type="eggNOG" id="ENOG5033MC0">
    <property type="taxonomic scope" value="Bacteria"/>
</dbReference>
<keyword evidence="1" id="KW-1133">Transmembrane helix</keyword>
<evidence type="ECO:0000256" key="1">
    <source>
        <dbReference type="SAM" id="Phobius"/>
    </source>
</evidence>
<keyword evidence="1" id="KW-0472">Membrane</keyword>
<evidence type="ECO:0000313" key="3">
    <source>
        <dbReference type="Proteomes" id="UP000030403"/>
    </source>
</evidence>
<evidence type="ECO:0000313" key="2">
    <source>
        <dbReference type="EMBL" id="KGX83170.1"/>
    </source>
</evidence>
<dbReference type="EMBL" id="AVPF01000140">
    <property type="protein sequence ID" value="KGX83170.1"/>
    <property type="molecule type" value="Genomic_DNA"/>
</dbReference>
<proteinExistence type="predicted"/>
<keyword evidence="3" id="KW-1185">Reference proteome</keyword>